<accession>A0A6A6DRI9</accession>
<dbReference type="PANTHER" id="PTHR28159:SF1">
    <property type="entry name" value="TRAFFICKING PROTEIN PARTICLE COMPLEX II-SPECIFIC SUBUNIT 65"/>
    <property type="match status" value="1"/>
</dbReference>
<dbReference type="GO" id="GO:0006891">
    <property type="term" value="P:intra-Golgi vesicle-mediated transport"/>
    <property type="evidence" value="ECO:0007669"/>
    <property type="project" value="InterPro"/>
</dbReference>
<dbReference type="AlphaFoldDB" id="A0A6A6DRI9"/>
<sequence>MASSEPEGQPRGSAEFVENSVLEAVVPSDSLIDFEDQLGSWDGSVGDGNSSILPFITQRSVLLFDELVPVYIILRTPLIEEVTLKSYLSRLAINLEAFALSTAPNPEPETNAPPPKELIYSDTIKDSYEPSIIRYEEEASTHVYVVWKVDVFICRPRGRFHKPAIYFQATASLKPAERTKRNVLEDEYLPSKVPTSLNLLQSFENDPALVGTHPRLSALRISKIAPTAPVAKELIRPIRSGQRRLFRAAPALIWRIRYSRVQSSLSDISLIASLDLEAAHVTGCSISIEEINLTLCGGRVEVIADHAGASIVQKPGDQITHLYRLRPDLAADGSPLFGNDGHSLDLKIKAQVLVSNECRPNISINWRTGVDFTIEQNPSLVKAAHRLSNPSAHPPKALDPDSLPSHDELSSQGESLQSKTISVTLTISGPPRVHVGDIFHWDVFIVNRSDKTRKLAVLIMPKRKRDLDRHKSHPSTSSAGGQRSDKKDILASAVLDDNIVYAKQKNARIEPAELICLTTDVRVGNLAPGACYTADLKFLALSFGVLNVDALRIVDLATQEAVDIRDLPSIVAVEGSGSGGQPTEQPDIFPSKGHFHCSSPIATQQGPASHRFYSPRVKQQVGPTVKATSFPPVEMIENTRRRFLYQLNSRWIYGKIPLLHAAVFLLQMAAVSLLTRKFNSYYANRPVLTTMITNAILGGIADTVAQSLTAIRQRAVRKPGGPGKDDFIAIEIHELDKKNPWPTGEIIPDSRQLPPPFDFERLTRFMSYGFLMAPVQHKWFGFLSRTFPVTKTSALMPALKRVAFDQFLFAPIGLACFFTFMTVAEGGGKRAVVRKFQDVYVPALKANYMVWPAVQILNFRVMPIQFQIPFVSTVGIAWTAYLSLTNSADEE</sequence>
<feature type="region of interest" description="Disordered" evidence="6">
    <location>
        <begin position="465"/>
        <end position="485"/>
    </location>
</feature>
<evidence type="ECO:0000259" key="8">
    <source>
        <dbReference type="Pfam" id="PF12735"/>
    </source>
</evidence>
<name>A0A6A6DRI9_9PEZI</name>
<dbReference type="Proteomes" id="UP000800200">
    <property type="component" value="Unassembled WGS sequence"/>
</dbReference>
<keyword evidence="4 7" id="KW-1133">Transmembrane helix</keyword>
<reference evidence="9" key="1">
    <citation type="journal article" date="2020" name="Stud. Mycol.">
        <title>101 Dothideomycetes genomes: a test case for predicting lifestyles and emergence of pathogens.</title>
        <authorList>
            <person name="Haridas S."/>
            <person name="Albert R."/>
            <person name="Binder M."/>
            <person name="Bloem J."/>
            <person name="Labutti K."/>
            <person name="Salamov A."/>
            <person name="Andreopoulos B."/>
            <person name="Baker S."/>
            <person name="Barry K."/>
            <person name="Bills G."/>
            <person name="Bluhm B."/>
            <person name="Cannon C."/>
            <person name="Castanera R."/>
            <person name="Culley D."/>
            <person name="Daum C."/>
            <person name="Ezra D."/>
            <person name="Gonzalez J."/>
            <person name="Henrissat B."/>
            <person name="Kuo A."/>
            <person name="Liang C."/>
            <person name="Lipzen A."/>
            <person name="Lutzoni F."/>
            <person name="Magnuson J."/>
            <person name="Mondo S."/>
            <person name="Nolan M."/>
            <person name="Ohm R."/>
            <person name="Pangilinan J."/>
            <person name="Park H.-J."/>
            <person name="Ramirez L."/>
            <person name="Alfaro M."/>
            <person name="Sun H."/>
            <person name="Tritt A."/>
            <person name="Yoshinaga Y."/>
            <person name="Zwiers L.-H."/>
            <person name="Turgeon B."/>
            <person name="Goodwin S."/>
            <person name="Spatafora J."/>
            <person name="Crous P."/>
            <person name="Grigoriev I."/>
        </authorList>
    </citation>
    <scope>NUCLEOTIDE SEQUENCE</scope>
    <source>
        <strain evidence="9">CBS 207.26</strain>
    </source>
</reference>
<dbReference type="InterPro" id="IPR055420">
    <property type="entry name" value="IgD3_Trs65"/>
</dbReference>
<dbReference type="OrthoDB" id="5345392at2759"/>
<dbReference type="Pfam" id="PF12735">
    <property type="entry name" value="IgD3_Trs65"/>
    <property type="match status" value="1"/>
</dbReference>
<dbReference type="GO" id="GO:0016020">
    <property type="term" value="C:membrane"/>
    <property type="evidence" value="ECO:0007669"/>
    <property type="project" value="UniProtKB-SubCell"/>
</dbReference>
<dbReference type="PANTHER" id="PTHR28159">
    <property type="entry name" value="TRAFFICKING PROTEIN PARTICLE COMPLEX II-SPECIFIC SUBUNIT 65"/>
    <property type="match status" value="1"/>
</dbReference>
<keyword evidence="3 7" id="KW-0812">Transmembrane</keyword>
<feature type="domain" description="Trafficking protein particle complex II-specific subunit 65 IgD3" evidence="8">
    <location>
        <begin position="400"/>
        <end position="572"/>
    </location>
</feature>
<evidence type="ECO:0000256" key="4">
    <source>
        <dbReference type="ARBA" id="ARBA00022989"/>
    </source>
</evidence>
<protein>
    <recommendedName>
        <fullName evidence="8">Trafficking protein particle complex II-specific subunit 65 IgD3 domain-containing protein</fullName>
    </recommendedName>
</protein>
<evidence type="ECO:0000256" key="3">
    <source>
        <dbReference type="ARBA" id="ARBA00022692"/>
    </source>
</evidence>
<comment type="similarity">
    <text evidence="2">Belongs to the peroxisomal membrane protein PXMP2/4 family.</text>
</comment>
<dbReference type="EMBL" id="ML994649">
    <property type="protein sequence ID" value="KAF2182227.1"/>
    <property type="molecule type" value="Genomic_DNA"/>
</dbReference>
<evidence type="ECO:0000256" key="7">
    <source>
        <dbReference type="SAM" id="Phobius"/>
    </source>
</evidence>
<feature type="region of interest" description="Disordered" evidence="6">
    <location>
        <begin position="387"/>
        <end position="416"/>
    </location>
</feature>
<evidence type="ECO:0000256" key="1">
    <source>
        <dbReference type="ARBA" id="ARBA00004141"/>
    </source>
</evidence>
<feature type="compositionally biased region" description="Basic and acidic residues" evidence="6">
    <location>
        <begin position="396"/>
        <end position="409"/>
    </location>
</feature>
<dbReference type="GO" id="GO:0005802">
    <property type="term" value="C:trans-Golgi network"/>
    <property type="evidence" value="ECO:0007669"/>
    <property type="project" value="TreeGrafter"/>
</dbReference>
<proteinExistence type="inferred from homology"/>
<evidence type="ECO:0000256" key="2">
    <source>
        <dbReference type="ARBA" id="ARBA00006824"/>
    </source>
</evidence>
<dbReference type="InterPro" id="IPR024662">
    <property type="entry name" value="Trs65"/>
</dbReference>
<evidence type="ECO:0000256" key="5">
    <source>
        <dbReference type="ARBA" id="ARBA00023136"/>
    </source>
</evidence>
<evidence type="ECO:0000313" key="10">
    <source>
        <dbReference type="Proteomes" id="UP000800200"/>
    </source>
</evidence>
<feature type="transmembrane region" description="Helical" evidence="7">
    <location>
        <begin position="803"/>
        <end position="824"/>
    </location>
</feature>
<organism evidence="9 10">
    <name type="scientific">Zopfia rhizophila CBS 207.26</name>
    <dbReference type="NCBI Taxonomy" id="1314779"/>
    <lineage>
        <taxon>Eukaryota</taxon>
        <taxon>Fungi</taxon>
        <taxon>Dikarya</taxon>
        <taxon>Ascomycota</taxon>
        <taxon>Pezizomycotina</taxon>
        <taxon>Dothideomycetes</taxon>
        <taxon>Dothideomycetes incertae sedis</taxon>
        <taxon>Zopfiaceae</taxon>
        <taxon>Zopfia</taxon>
    </lineage>
</organism>
<evidence type="ECO:0000313" key="9">
    <source>
        <dbReference type="EMBL" id="KAF2182227.1"/>
    </source>
</evidence>
<evidence type="ECO:0000256" key="6">
    <source>
        <dbReference type="SAM" id="MobiDB-lite"/>
    </source>
</evidence>
<dbReference type="GO" id="GO:1990071">
    <property type="term" value="C:TRAPPII protein complex"/>
    <property type="evidence" value="ECO:0007669"/>
    <property type="project" value="InterPro"/>
</dbReference>
<keyword evidence="10" id="KW-1185">Reference proteome</keyword>
<dbReference type="InterPro" id="IPR007248">
    <property type="entry name" value="Mpv17_PMP22"/>
</dbReference>
<gene>
    <name evidence="9" type="ORF">K469DRAFT_728995</name>
</gene>
<keyword evidence="5 7" id="KW-0472">Membrane</keyword>
<comment type="subcellular location">
    <subcellularLocation>
        <location evidence="1">Membrane</location>
        <topology evidence="1">Multi-pass membrane protein</topology>
    </subcellularLocation>
</comment>
<dbReference type="Pfam" id="PF04117">
    <property type="entry name" value="Mpv17_PMP22"/>
    <property type="match status" value="1"/>
</dbReference>